<reference evidence="2 3" key="1">
    <citation type="submission" date="2015-12" db="EMBL/GenBank/DDBJ databases">
        <title>The genome of Folsomia candida.</title>
        <authorList>
            <person name="Faddeeva A."/>
            <person name="Derks M.F."/>
            <person name="Anvar Y."/>
            <person name="Smit S."/>
            <person name="Van Straalen N."/>
            <person name="Roelofs D."/>
        </authorList>
    </citation>
    <scope>NUCLEOTIDE SEQUENCE [LARGE SCALE GENOMIC DNA]</scope>
    <source>
        <strain evidence="2 3">VU population</strain>
        <tissue evidence="2">Whole body</tissue>
    </source>
</reference>
<dbReference type="EMBL" id="LNIX01000003">
    <property type="protein sequence ID" value="OXA58061.1"/>
    <property type="molecule type" value="Genomic_DNA"/>
</dbReference>
<accession>A0A226EMR0</accession>
<name>A0A226EMR0_FOLCA</name>
<evidence type="ECO:0000256" key="1">
    <source>
        <dbReference type="SAM" id="MobiDB-lite"/>
    </source>
</evidence>
<keyword evidence="3" id="KW-1185">Reference proteome</keyword>
<dbReference type="Proteomes" id="UP000198287">
    <property type="component" value="Unassembled WGS sequence"/>
</dbReference>
<evidence type="ECO:0000313" key="3">
    <source>
        <dbReference type="Proteomes" id="UP000198287"/>
    </source>
</evidence>
<proteinExistence type="predicted"/>
<dbReference type="AlphaFoldDB" id="A0A226EMR0"/>
<protein>
    <submittedName>
        <fullName evidence="2">Uncharacterized protein</fullName>
    </submittedName>
</protein>
<evidence type="ECO:0000313" key="2">
    <source>
        <dbReference type="EMBL" id="OXA58061.1"/>
    </source>
</evidence>
<gene>
    <name evidence="2" type="ORF">Fcan01_08240</name>
</gene>
<organism evidence="2 3">
    <name type="scientific">Folsomia candida</name>
    <name type="common">Springtail</name>
    <dbReference type="NCBI Taxonomy" id="158441"/>
    <lineage>
        <taxon>Eukaryota</taxon>
        <taxon>Metazoa</taxon>
        <taxon>Ecdysozoa</taxon>
        <taxon>Arthropoda</taxon>
        <taxon>Hexapoda</taxon>
        <taxon>Collembola</taxon>
        <taxon>Entomobryomorpha</taxon>
        <taxon>Isotomoidea</taxon>
        <taxon>Isotomidae</taxon>
        <taxon>Proisotominae</taxon>
        <taxon>Folsomia</taxon>
    </lineage>
</organism>
<comment type="caution">
    <text evidence="2">The sequence shown here is derived from an EMBL/GenBank/DDBJ whole genome shotgun (WGS) entry which is preliminary data.</text>
</comment>
<feature type="region of interest" description="Disordered" evidence="1">
    <location>
        <begin position="1"/>
        <end position="48"/>
    </location>
</feature>
<sequence>MAMGHLAVKSSARPSAVNSEKPPSPSPERTSTMVSRRRILSRSRDDLNIPDNPLEEEDVWFSKDKLLKKIMEAQLHPTKKEPVGLLLKFLSQKNLYAFNWESWSLENKLAGEKPDSRNICEKERRIEKE</sequence>